<keyword evidence="4" id="KW-1185">Reference proteome</keyword>
<feature type="coiled-coil region" evidence="1">
    <location>
        <begin position="128"/>
        <end position="162"/>
    </location>
</feature>
<protein>
    <recommendedName>
        <fullName evidence="5">MotA/TolQ/ExbB proton channel domain-containing protein</fullName>
    </recommendedName>
</protein>
<keyword evidence="2" id="KW-0812">Transmembrane</keyword>
<feature type="transmembrane region" description="Helical" evidence="2">
    <location>
        <begin position="223"/>
        <end position="240"/>
    </location>
</feature>
<gene>
    <name evidence="3" type="ORF">H8B15_05960</name>
</gene>
<comment type="caution">
    <text evidence="3">The sequence shown here is derived from an EMBL/GenBank/DDBJ whole genome shotgun (WGS) entry which is preliminary data.</text>
</comment>
<evidence type="ECO:0000256" key="2">
    <source>
        <dbReference type="SAM" id="Phobius"/>
    </source>
</evidence>
<keyword evidence="2" id="KW-0472">Membrane</keyword>
<reference evidence="3 4" key="1">
    <citation type="submission" date="2020-08" db="EMBL/GenBank/DDBJ databases">
        <title>Hymenobacter sp.</title>
        <authorList>
            <person name="Kim M.K."/>
        </authorList>
    </citation>
    <scope>NUCLEOTIDE SEQUENCE [LARGE SCALE GENOMIC DNA]</scope>
    <source>
        <strain evidence="3 4">BT507</strain>
    </source>
</reference>
<organism evidence="3 4">
    <name type="scientific">Hymenobacter citatus</name>
    <dbReference type="NCBI Taxonomy" id="2763506"/>
    <lineage>
        <taxon>Bacteria</taxon>
        <taxon>Pseudomonadati</taxon>
        <taxon>Bacteroidota</taxon>
        <taxon>Cytophagia</taxon>
        <taxon>Cytophagales</taxon>
        <taxon>Hymenobacteraceae</taxon>
        <taxon>Hymenobacter</taxon>
    </lineage>
</organism>
<dbReference type="RefSeq" id="WP_187318758.1">
    <property type="nucleotide sequence ID" value="NZ_JACSCY010000003.1"/>
</dbReference>
<feature type="transmembrane region" description="Helical" evidence="2">
    <location>
        <begin position="260"/>
        <end position="278"/>
    </location>
</feature>
<dbReference type="Proteomes" id="UP000622017">
    <property type="component" value="Unassembled WGS sequence"/>
</dbReference>
<evidence type="ECO:0000313" key="4">
    <source>
        <dbReference type="Proteomes" id="UP000622017"/>
    </source>
</evidence>
<proteinExistence type="predicted"/>
<evidence type="ECO:0008006" key="5">
    <source>
        <dbReference type="Google" id="ProtNLM"/>
    </source>
</evidence>
<feature type="transmembrane region" description="Helical" evidence="2">
    <location>
        <begin position="31"/>
        <end position="50"/>
    </location>
</feature>
<dbReference type="EMBL" id="JACSCY010000003">
    <property type="protein sequence ID" value="MBC6610456.1"/>
    <property type="molecule type" value="Genomic_DNA"/>
</dbReference>
<accession>A0ABR7MH79</accession>
<name>A0ABR7MH79_9BACT</name>
<evidence type="ECO:0000256" key="1">
    <source>
        <dbReference type="SAM" id="Coils"/>
    </source>
</evidence>
<keyword evidence="1" id="KW-0175">Coiled coil</keyword>
<evidence type="ECO:0000313" key="3">
    <source>
        <dbReference type="EMBL" id="MBC6610456.1"/>
    </source>
</evidence>
<sequence length="313" mass="33408">MEANLAFPDNAVTDVARQPTSSVTRPAVDAIMWWLPVASAVLVAATIYLLQEAKPANYSFKDTAAALGFITAAALGIERFIETLWTIVGNTKLGAYWPFNVVTDQIESMTADLTKALLPFQEAADKALLEGKAQLTEVEAAAKDAKNKITKLTAQLQELHKLAPGNQRRQLLSATVSQQVNVLQATYGTLLPDFNHAAAVANASIDGLQNFLATFKDNSGRRLISLCFGALLGLGLAAAFRLDLFSAVLNATTDESNSIISPLAAAVRVVLTGLIIGLGSNPTHEVIRAVQVFKERKKGLSIAQPDQPFTPAP</sequence>
<keyword evidence="2" id="KW-1133">Transmembrane helix</keyword>